<gene>
    <name evidence="5" type="ORF">AAAU18_09330</name>
</gene>
<evidence type="ECO:0000256" key="1">
    <source>
        <dbReference type="ARBA" id="ARBA00022723"/>
    </source>
</evidence>
<keyword evidence="2" id="KW-0408">Iron</keyword>
<keyword evidence="6" id="KW-1185">Reference proteome</keyword>
<dbReference type="InterPro" id="IPR017900">
    <property type="entry name" value="4Fe4S_Fe_S_CS"/>
</dbReference>
<dbReference type="InterPro" id="IPR007525">
    <property type="entry name" value="FrhB_FdhB_C"/>
</dbReference>
<dbReference type="Gene3D" id="3.30.70.20">
    <property type="match status" value="1"/>
</dbReference>
<evidence type="ECO:0000259" key="4">
    <source>
        <dbReference type="PROSITE" id="PS51379"/>
    </source>
</evidence>
<keyword evidence="1" id="KW-0479">Metal-binding</keyword>
<reference evidence="5 6" key="1">
    <citation type="submission" date="2024-04" db="EMBL/GenBank/DDBJ databases">
        <title>Human intestinal bacterial collection.</title>
        <authorList>
            <person name="Pauvert C."/>
            <person name="Hitch T.C.A."/>
            <person name="Clavel T."/>
        </authorList>
    </citation>
    <scope>NUCLEOTIDE SEQUENCE [LARGE SCALE GENOMIC DNA]</scope>
    <source>
        <strain evidence="5 6">CLA-AA-H181</strain>
    </source>
</reference>
<dbReference type="RefSeq" id="WP_158547600.1">
    <property type="nucleotide sequence ID" value="NZ_JBBNGJ010000006.1"/>
</dbReference>
<feature type="domain" description="4Fe-4S ferredoxin-type" evidence="4">
    <location>
        <begin position="1"/>
        <end position="30"/>
    </location>
</feature>
<evidence type="ECO:0000313" key="6">
    <source>
        <dbReference type="Proteomes" id="UP001494672"/>
    </source>
</evidence>
<comment type="caution">
    <text evidence="5">The sequence shown here is derived from an EMBL/GenBank/DDBJ whole genome shotgun (WGS) entry which is preliminary data.</text>
</comment>
<dbReference type="Pfam" id="PF04432">
    <property type="entry name" value="FrhB_FdhB_C"/>
    <property type="match status" value="1"/>
</dbReference>
<dbReference type="SUPFAM" id="SSF54862">
    <property type="entry name" value="4Fe-4S ferredoxins"/>
    <property type="match status" value="1"/>
</dbReference>
<dbReference type="InterPro" id="IPR052977">
    <property type="entry name" value="Polyferredoxin-like_ET"/>
</dbReference>
<accession>A0ABV1IA70</accession>
<dbReference type="EMBL" id="JBBNGJ010000006">
    <property type="protein sequence ID" value="MEQ2593107.1"/>
    <property type="molecule type" value="Genomic_DNA"/>
</dbReference>
<organism evidence="5 6">
    <name type="scientific">Coprococcus aceti</name>
    <dbReference type="NCBI Taxonomy" id="2981786"/>
    <lineage>
        <taxon>Bacteria</taxon>
        <taxon>Bacillati</taxon>
        <taxon>Bacillota</taxon>
        <taxon>Clostridia</taxon>
        <taxon>Lachnospirales</taxon>
        <taxon>Lachnospiraceae</taxon>
        <taxon>Coprococcus</taxon>
    </lineage>
</organism>
<evidence type="ECO:0000256" key="3">
    <source>
        <dbReference type="ARBA" id="ARBA00023014"/>
    </source>
</evidence>
<dbReference type="InterPro" id="IPR017896">
    <property type="entry name" value="4Fe4S_Fe-S-bd"/>
</dbReference>
<name>A0ABV1IA70_9FIRM</name>
<dbReference type="PROSITE" id="PS51379">
    <property type="entry name" value="4FE4S_FER_2"/>
    <property type="match status" value="2"/>
</dbReference>
<dbReference type="PROSITE" id="PS00198">
    <property type="entry name" value="4FE4S_FER_1"/>
    <property type="match status" value="1"/>
</dbReference>
<proteinExistence type="predicted"/>
<protein>
    <submittedName>
        <fullName evidence="5">Coenzyme F420 hydrogenase/dehydrogenase, beta subunit C-terminal domain</fullName>
    </submittedName>
</protein>
<dbReference type="PANTHER" id="PTHR43193">
    <property type="match status" value="1"/>
</dbReference>
<evidence type="ECO:0000256" key="2">
    <source>
        <dbReference type="ARBA" id="ARBA00023004"/>
    </source>
</evidence>
<dbReference type="PANTHER" id="PTHR43193:SF2">
    <property type="entry name" value="POLYFERREDOXIN PROTEIN FWDF"/>
    <property type="match status" value="1"/>
</dbReference>
<sequence length="398" mass="45167">MIKLVEKEHCSGCTACMVCCPKEAISMCADEEGFKYPVIDRNRCVECGKCVRTCPITNKQKKNSVVDSYIAINNDKNQREASASGGLFSVIAHYVLEKNGVVFGAAYDEELRVKHTAIEHEADLEKLRMSKYVQSDLGDTFKQVDKYLKADRIVLFSGTPCQVAGLRAYINREDANLILLDLVCHGVPSPKLFEDYKAALSEKYESDIQNIYFRSKVLGHHLSTIAVRFSNGKLIHSRRLVKSYPRLWFAGFTSRPSCYACSFKEEDRVSDFTLFDSFKSAGQYDFKDDDMGLSNVYVRTQKATDLWKQIEAQVTAVKTKTAVTNKNDGDMIYESAVKNKARAEFWSDYGKLSYTELIDKYIPYSKKEAIMDKVKRVMVSTGLSKNLKIKKLLTKIKK</sequence>
<dbReference type="Proteomes" id="UP001494672">
    <property type="component" value="Unassembled WGS sequence"/>
</dbReference>
<keyword evidence="3" id="KW-0411">Iron-sulfur</keyword>
<evidence type="ECO:0000313" key="5">
    <source>
        <dbReference type="EMBL" id="MEQ2593107.1"/>
    </source>
</evidence>
<feature type="domain" description="4Fe-4S ferredoxin-type" evidence="4">
    <location>
        <begin position="35"/>
        <end position="64"/>
    </location>
</feature>
<dbReference type="Pfam" id="PF12838">
    <property type="entry name" value="Fer4_7"/>
    <property type="match status" value="1"/>
</dbReference>